<dbReference type="InterPro" id="IPR007485">
    <property type="entry name" value="LPS_assembly_LptE"/>
</dbReference>
<dbReference type="Proteomes" id="UP000541426">
    <property type="component" value="Unassembled WGS sequence"/>
</dbReference>
<dbReference type="GO" id="GO:0019867">
    <property type="term" value="C:outer membrane"/>
    <property type="evidence" value="ECO:0007669"/>
    <property type="project" value="InterPro"/>
</dbReference>
<dbReference type="AlphaFoldDB" id="A0A7W6DJT0"/>
<accession>A0A7W6DJT0</accession>
<organism evidence="1 2">
    <name type="scientific">Sagittula marina</name>
    <dbReference type="NCBI Taxonomy" id="943940"/>
    <lineage>
        <taxon>Bacteria</taxon>
        <taxon>Pseudomonadati</taxon>
        <taxon>Pseudomonadota</taxon>
        <taxon>Alphaproteobacteria</taxon>
        <taxon>Rhodobacterales</taxon>
        <taxon>Roseobacteraceae</taxon>
        <taxon>Sagittula</taxon>
    </lineage>
</organism>
<protein>
    <submittedName>
        <fullName evidence="1">LPS-assembly lipoprotein</fullName>
    </submittedName>
</protein>
<dbReference type="EMBL" id="JACIEJ010000001">
    <property type="protein sequence ID" value="MBB3984338.1"/>
    <property type="molecule type" value="Genomic_DNA"/>
</dbReference>
<sequence>MTRRAAVLALIGSVAACGFTPVYGPQGGGTALVNAIDLPEPSDDSQYVFNRRFEERMGRGGGAAPYRLTTRIQIDDQDIGATSAGSVTRVRLIGRVFFTLTDTATGEVVRDARTNAFTGYSTTGATVATSAAQRDAQERLMILLADQVIDDLVLHVSNVPTAGSTP</sequence>
<dbReference type="GO" id="GO:0043165">
    <property type="term" value="P:Gram-negative-bacterium-type cell outer membrane assembly"/>
    <property type="evidence" value="ECO:0007669"/>
    <property type="project" value="InterPro"/>
</dbReference>
<evidence type="ECO:0000313" key="2">
    <source>
        <dbReference type="Proteomes" id="UP000541426"/>
    </source>
</evidence>
<reference evidence="1 2" key="1">
    <citation type="submission" date="2020-08" db="EMBL/GenBank/DDBJ databases">
        <title>Genomic Encyclopedia of Type Strains, Phase IV (KMG-IV): sequencing the most valuable type-strain genomes for metagenomic binning, comparative biology and taxonomic classification.</title>
        <authorList>
            <person name="Goeker M."/>
        </authorList>
    </citation>
    <scope>NUCLEOTIDE SEQUENCE [LARGE SCALE GENOMIC DNA]</scope>
    <source>
        <strain evidence="1 2">DSM 102235</strain>
    </source>
</reference>
<name>A0A7W6DJT0_9RHOB</name>
<evidence type="ECO:0000313" key="1">
    <source>
        <dbReference type="EMBL" id="MBB3984338.1"/>
    </source>
</evidence>
<comment type="caution">
    <text evidence="1">The sequence shown here is derived from an EMBL/GenBank/DDBJ whole genome shotgun (WGS) entry which is preliminary data.</text>
</comment>
<gene>
    <name evidence="1" type="ORF">GGQ68_000649</name>
</gene>
<keyword evidence="2" id="KW-1185">Reference proteome</keyword>
<proteinExistence type="predicted"/>
<keyword evidence="1" id="KW-0449">Lipoprotein</keyword>
<dbReference type="Pfam" id="PF04390">
    <property type="entry name" value="LptE"/>
    <property type="match status" value="1"/>
</dbReference>
<dbReference type="PROSITE" id="PS51257">
    <property type="entry name" value="PROKAR_LIPOPROTEIN"/>
    <property type="match status" value="1"/>
</dbReference>
<dbReference type="RefSeq" id="WP_246429224.1">
    <property type="nucleotide sequence ID" value="NZ_BAABBZ010000012.1"/>
</dbReference>
<dbReference type="Gene3D" id="3.30.160.150">
    <property type="entry name" value="Lipoprotein like domain"/>
    <property type="match status" value="1"/>
</dbReference>